<dbReference type="GO" id="GO:0005524">
    <property type="term" value="F:ATP binding"/>
    <property type="evidence" value="ECO:0007669"/>
    <property type="project" value="UniProtKB-KW"/>
</dbReference>
<keyword evidence="8" id="KW-1185">Reference proteome</keyword>
<dbReference type="InterPro" id="IPR011545">
    <property type="entry name" value="DEAD/DEAH_box_helicase_dom"/>
</dbReference>
<evidence type="ECO:0000259" key="3">
    <source>
        <dbReference type="PROSITE" id="PS51192"/>
    </source>
</evidence>
<evidence type="ECO:0000313" key="7">
    <source>
        <dbReference type="Proteomes" id="UP000568888"/>
    </source>
</evidence>
<name>A0A6V8N049_9BACT</name>
<keyword evidence="2" id="KW-0067">ATP-binding</keyword>
<proteinExistence type="predicted"/>
<organism evidence="5 7">
    <name type="scientific">Geomonas paludis</name>
    <dbReference type="NCBI Taxonomy" id="2740185"/>
    <lineage>
        <taxon>Bacteria</taxon>
        <taxon>Pseudomonadati</taxon>
        <taxon>Thermodesulfobacteriota</taxon>
        <taxon>Desulfuromonadia</taxon>
        <taxon>Geobacterales</taxon>
        <taxon>Geobacteraceae</taxon>
        <taxon>Geomonas</taxon>
    </lineage>
</organism>
<dbReference type="Pfam" id="PF00271">
    <property type="entry name" value="Helicase_C"/>
    <property type="match status" value="1"/>
</dbReference>
<dbReference type="EMBL" id="BLXY01000013">
    <property type="protein sequence ID" value="GFO65886.1"/>
    <property type="molecule type" value="Genomic_DNA"/>
</dbReference>
<protein>
    <submittedName>
        <fullName evidence="6">DEAD/DEAH box helicase</fullName>
    </submittedName>
</protein>
<evidence type="ECO:0000256" key="2">
    <source>
        <dbReference type="ARBA" id="ARBA00022840"/>
    </source>
</evidence>
<evidence type="ECO:0000313" key="8">
    <source>
        <dbReference type="Proteomes" id="UP000831485"/>
    </source>
</evidence>
<dbReference type="NCBIfam" id="NF041067">
    <property type="entry name" value="DpdJ"/>
    <property type="match status" value="1"/>
</dbReference>
<dbReference type="PANTHER" id="PTHR47962:SF5">
    <property type="entry name" value="ATP-DEPENDENT HELICASE LHR-RELATED"/>
    <property type="match status" value="1"/>
</dbReference>
<dbReference type="PROSITE" id="PS51192">
    <property type="entry name" value="HELICASE_ATP_BIND_1"/>
    <property type="match status" value="1"/>
</dbReference>
<dbReference type="PANTHER" id="PTHR47962">
    <property type="entry name" value="ATP-DEPENDENT HELICASE LHR-RELATED-RELATED"/>
    <property type="match status" value="1"/>
</dbReference>
<reference evidence="6" key="3">
    <citation type="submission" date="2022-04" db="EMBL/GenBank/DDBJ databases">
        <authorList>
            <person name="Liu G."/>
        </authorList>
    </citation>
    <scope>NUCLEOTIDE SEQUENCE</scope>
    <source>
        <strain evidence="6">RG22</strain>
    </source>
</reference>
<dbReference type="Proteomes" id="UP000831485">
    <property type="component" value="Chromosome"/>
</dbReference>
<dbReference type="Gene3D" id="3.40.50.300">
    <property type="entry name" value="P-loop containing nucleotide triphosphate hydrolases"/>
    <property type="match status" value="2"/>
</dbReference>
<evidence type="ECO:0000313" key="6">
    <source>
        <dbReference type="EMBL" id="UPU36623.1"/>
    </source>
</evidence>
<dbReference type="SMART" id="SM00490">
    <property type="entry name" value="HELICc"/>
    <property type="match status" value="1"/>
</dbReference>
<dbReference type="PROSITE" id="PS51194">
    <property type="entry name" value="HELICASE_CTER"/>
    <property type="match status" value="1"/>
</dbReference>
<dbReference type="SMART" id="SM00487">
    <property type="entry name" value="DEXDc"/>
    <property type="match status" value="1"/>
</dbReference>
<evidence type="ECO:0000313" key="5">
    <source>
        <dbReference type="EMBL" id="GFO65886.1"/>
    </source>
</evidence>
<keyword evidence="6" id="KW-0378">Hydrolase</keyword>
<dbReference type="EMBL" id="CP096574">
    <property type="protein sequence ID" value="UPU36623.1"/>
    <property type="molecule type" value="Genomic_DNA"/>
</dbReference>
<keyword evidence="1" id="KW-0547">Nucleotide-binding</keyword>
<feature type="domain" description="Helicase C-terminal" evidence="4">
    <location>
        <begin position="516"/>
        <end position="674"/>
    </location>
</feature>
<dbReference type="InterPro" id="IPR001650">
    <property type="entry name" value="Helicase_C-like"/>
</dbReference>
<accession>A0A6V8N049</accession>
<dbReference type="RefSeq" id="WP_183350356.1">
    <property type="nucleotide sequence ID" value="NZ_BLXY01000013.1"/>
</dbReference>
<dbReference type="InterPro" id="IPR052511">
    <property type="entry name" value="ATP-dep_Helicase"/>
</dbReference>
<dbReference type="InterPro" id="IPR027417">
    <property type="entry name" value="P-loop_NTPase"/>
</dbReference>
<evidence type="ECO:0000256" key="1">
    <source>
        <dbReference type="ARBA" id="ARBA00022741"/>
    </source>
</evidence>
<keyword evidence="6" id="KW-0347">Helicase</keyword>
<dbReference type="Proteomes" id="UP000568888">
    <property type="component" value="Unassembled WGS sequence"/>
</dbReference>
<evidence type="ECO:0000259" key="4">
    <source>
        <dbReference type="PROSITE" id="PS51194"/>
    </source>
</evidence>
<sequence length="1491" mass="168226">MEEFLRQCLDAIEERETRFLVWGVVDIALSENELLDLIAELLENASDEVQGQYFEHSRVITDLLERAFVVQFFKEEAPHYRSRMAETVRLASRLRQLFPKHEGATGWQQAPTLVADYRFLRRKRKFPVRNLLADQVLEECRATDSTLTQIDLLRKLLERPSAHLSLAGFQGRATSRILQGLNKRESRGTIVCAGTGSGKTLSFYLPALTHIAGVLVQQTGAKQWVKVLAIYPRNELLKDQFSEIYGEARRLDQVLAAGSRRKIRIGAFFGPTPYWPADVKDSAGWKRVATGYACEYFRCPTEGCRGRLIWTQAHIDSKTEQLTCDLCGHVISEDEIVLTRSRLLQTPPDILFTTTEMLNQRMSDNRYHHLFGLGRAVKGPDLVLLDEVHTYTGTHGAQVAYLFRRWRALVRQNVSFVGLSATLREAPAFFASLTGLKEWAVAEVSPRFDEIAASGAEYLLALRGDPVSRRSLLSTTIQTAMLMNRCIDMRGGRPGGGAYGSKTFVFTDDVDVTNRLFFNLLDAEGKDSWGRPDLRRHPNGGLAYLRTSGTNASRYLHGQDWSLCEQIGRILSDGLIVGRTCAQDAGVDLAADIIVATASLEVGFNDPEVGAVIQHKAPRDMAQFLQRKGRAGRSRVMRPWTVVSLSDYGRDRLAYQGYDLLFDPELPPRQLPLRNRYVQRMQGVYALIDYLSTRLQGSGRGSVWQDLSAPVKGGERKRALEKELSAILESSDTLAEFTQALGRLLQVENDVLLSLLWEYPRPLLTTVIPTALRRIATDWGGGESSACNAPLPEFTAANLFSDLNLPEVVLDIPPQQGFEDGRPPIMPVLQAMRAFAPGRVSRRYGFAHQYVRHWIAPGFVRGEVSQTVDISLVGQCRRLGEYRYNDAEGQHSIAVYRPTVLKPELPPAEVLDTSNAWNLWRTEIVPQAMTTLEVPRNSGWESVVSGIGFSLHNHQSPLDMRRFSLGTEASIAFKRGGTEEVSFSFRLNGEPVALGFALAVDAVSFRVVVPPRLWQDGEGHRSEKWRALRTTRYYDMAWRGERLVTVSNPFARDWVARVYLSALALEALEKEISLEEAAVGLQRQEAVVQLGEVLDTIFQSTASEDEGGGGEEDRLRQDILDFLRLPVVRAELRTLAETLWEPIDDSWQPWLKGVFCSTLAGALFQGVQNLCPDLNTEDLIVDIEADVTWEGCVCDRIWISESSTGGSGLIEEVIERFGEDPRQFFNLVEAALDLSEYELIDGQLNRFLDLLADGEEKLYDAVRSFRNAATMGETEEHFHRVRTELQAQGFLLFHSFMVALNNRLLRSGSNEQVDHLIHEVITTWKGEEARLGIEIDARVVAYLMSHRLPVENYLDMEVGTHLSLWRFNALYGVLWPRGATVRQVQLTLYNPYCSFPPVERLLLRDLLQKNIPVLWIPSEKWQEKCLHELQRGGALRICCANREKEALKDIFNFLMTNPVEDDYLLLFPRLRSVRQLAGHIEVEVELAEAVQ</sequence>
<dbReference type="Pfam" id="PF00270">
    <property type="entry name" value="DEAD"/>
    <property type="match status" value="2"/>
</dbReference>
<dbReference type="GO" id="GO:0003677">
    <property type="term" value="F:DNA binding"/>
    <property type="evidence" value="ECO:0007669"/>
    <property type="project" value="TreeGrafter"/>
</dbReference>
<dbReference type="GO" id="GO:0016887">
    <property type="term" value="F:ATP hydrolysis activity"/>
    <property type="evidence" value="ECO:0007669"/>
    <property type="project" value="TreeGrafter"/>
</dbReference>
<gene>
    <name evidence="5" type="ORF">GMPD_38050</name>
    <name evidence="6" type="ORF">M1B72_02650</name>
</gene>
<dbReference type="GO" id="GO:0004386">
    <property type="term" value="F:helicase activity"/>
    <property type="evidence" value="ECO:0007669"/>
    <property type="project" value="UniProtKB-KW"/>
</dbReference>
<dbReference type="SUPFAM" id="SSF52540">
    <property type="entry name" value="P-loop containing nucleoside triphosphate hydrolases"/>
    <property type="match status" value="1"/>
</dbReference>
<reference evidence="7" key="1">
    <citation type="submission" date="2020-06" db="EMBL/GenBank/DDBJ databases">
        <title>Draft genomic sequecing of Geomonas sp. Red736.</title>
        <authorList>
            <person name="Itoh H."/>
            <person name="Xu Z.X."/>
            <person name="Ushijima N."/>
            <person name="Masuda Y."/>
            <person name="Shiratori Y."/>
            <person name="Senoo K."/>
        </authorList>
    </citation>
    <scope>NUCLEOTIDE SEQUENCE [LARGE SCALE GENOMIC DNA]</scope>
    <source>
        <strain evidence="7">Red736</strain>
    </source>
</reference>
<dbReference type="InterPro" id="IPR014001">
    <property type="entry name" value="Helicase_ATP-bd"/>
</dbReference>
<reference evidence="5" key="2">
    <citation type="journal article" date="2021" name="Int. J. Syst. Evol. Microbiol.">
        <title>Geomonas silvestris sp. nov., Geomonas paludis sp. nov. and Geomonas limicola sp. nov., isolated from terrestrial environments, and emended description of the genus Geomonas.</title>
        <authorList>
            <person name="Itoh H."/>
            <person name="Xu Z."/>
            <person name="Masuda Y."/>
            <person name="Ushijima N."/>
            <person name="Hayakawa C."/>
            <person name="Shiratori Y."/>
            <person name="Senoo K."/>
        </authorList>
    </citation>
    <scope>NUCLEOTIDE SEQUENCE</scope>
    <source>
        <strain evidence="5">Red736</strain>
    </source>
</reference>
<feature type="domain" description="Helicase ATP-binding" evidence="3">
    <location>
        <begin position="180"/>
        <end position="426"/>
    </location>
</feature>